<keyword evidence="4" id="KW-1185">Reference proteome</keyword>
<feature type="transmembrane region" description="Helical" evidence="2">
    <location>
        <begin position="85"/>
        <end position="111"/>
    </location>
</feature>
<keyword evidence="2" id="KW-0812">Transmembrane</keyword>
<evidence type="ECO:0000256" key="1">
    <source>
        <dbReference type="SAM" id="MobiDB-lite"/>
    </source>
</evidence>
<feature type="region of interest" description="Disordered" evidence="1">
    <location>
        <begin position="185"/>
        <end position="217"/>
    </location>
</feature>
<dbReference type="RefSeq" id="WP_091967401.1">
    <property type="nucleotide sequence ID" value="NZ_FOGZ01000003.1"/>
</dbReference>
<keyword evidence="2" id="KW-1133">Transmembrane helix</keyword>
<feature type="compositionally biased region" description="Low complexity" evidence="1">
    <location>
        <begin position="252"/>
        <end position="274"/>
    </location>
</feature>
<dbReference type="EMBL" id="FOGZ01000003">
    <property type="protein sequence ID" value="SER58800.1"/>
    <property type="molecule type" value="Genomic_DNA"/>
</dbReference>
<dbReference type="AlphaFoldDB" id="A0A1H9QEH8"/>
<accession>A0A1H9QEH8</accession>
<sequence>MSELLRRTREPAAWLLVAVTALYVVLDLIRFGWSMAHDGLGLAAAARVTGNSVGLVWVLLDLGIVLCCVLISPPVRRVKWVTRSAAAVVSVVTAYDLFLLVVGVAAGGSVVVRVLEAIGGFMEVLCKGVIAAVLWRLAALARAADDAASPAAGRSAVEQGGSAAAGSEPLWPPEQAIAEVWSRARDAARGAPAGPADGAPPTGTSGPDPSAVAQSWVRGQQPSIKALGQDLSDPASGPIRVHRPWASAAERAAGVQPPAPASGQAGAAGAEASPDLAGHTPSRGTSGAGNPPQWTPLPPEDPAPESF</sequence>
<gene>
    <name evidence="3" type="ORF">SAMN05443377_10367</name>
</gene>
<reference evidence="3 4" key="1">
    <citation type="submission" date="2016-10" db="EMBL/GenBank/DDBJ databases">
        <authorList>
            <person name="de Groot N.N."/>
        </authorList>
    </citation>
    <scope>NUCLEOTIDE SEQUENCE [LARGE SCALE GENOMIC DNA]</scope>
    <source>
        <strain evidence="3 4">DSM 16859</strain>
    </source>
</reference>
<proteinExistence type="predicted"/>
<protein>
    <submittedName>
        <fullName evidence="3">Uncharacterized protein</fullName>
    </submittedName>
</protein>
<evidence type="ECO:0000256" key="2">
    <source>
        <dbReference type="SAM" id="Phobius"/>
    </source>
</evidence>
<feature type="region of interest" description="Disordered" evidence="1">
    <location>
        <begin position="249"/>
        <end position="307"/>
    </location>
</feature>
<feature type="compositionally biased region" description="Low complexity" evidence="1">
    <location>
        <begin position="189"/>
        <end position="211"/>
    </location>
</feature>
<keyword evidence="2" id="KW-0472">Membrane</keyword>
<evidence type="ECO:0000313" key="3">
    <source>
        <dbReference type="EMBL" id="SER58800.1"/>
    </source>
</evidence>
<dbReference type="STRING" id="64702.SAMN05443377_10367"/>
<evidence type="ECO:0000313" key="4">
    <source>
        <dbReference type="Proteomes" id="UP000198815"/>
    </source>
</evidence>
<name>A0A1H9QEH8_9ACTN</name>
<feature type="transmembrane region" description="Helical" evidence="2">
    <location>
        <begin position="117"/>
        <end position="135"/>
    </location>
</feature>
<feature type="transmembrane region" description="Helical" evidence="2">
    <location>
        <begin position="53"/>
        <end position="73"/>
    </location>
</feature>
<feature type="transmembrane region" description="Helical" evidence="2">
    <location>
        <begin position="12"/>
        <end position="33"/>
    </location>
</feature>
<dbReference type="Proteomes" id="UP000198815">
    <property type="component" value="Unassembled WGS sequence"/>
</dbReference>
<organism evidence="3 4">
    <name type="scientific">Propionibacterium cyclohexanicum</name>
    <dbReference type="NCBI Taxonomy" id="64702"/>
    <lineage>
        <taxon>Bacteria</taxon>
        <taxon>Bacillati</taxon>
        <taxon>Actinomycetota</taxon>
        <taxon>Actinomycetes</taxon>
        <taxon>Propionibacteriales</taxon>
        <taxon>Propionibacteriaceae</taxon>
        <taxon>Propionibacterium</taxon>
    </lineage>
</organism>